<reference evidence="1 2" key="1">
    <citation type="submission" date="2024-08" db="EMBL/GenBank/DDBJ databases">
        <authorList>
            <person name="Lu H."/>
        </authorList>
    </citation>
    <scope>NUCLEOTIDE SEQUENCE [LARGE SCALE GENOMIC DNA]</scope>
    <source>
        <strain evidence="1 2">BYS180W</strain>
    </source>
</reference>
<accession>A0ABW7FQP5</accession>
<evidence type="ECO:0000313" key="2">
    <source>
        <dbReference type="Proteomes" id="UP001606099"/>
    </source>
</evidence>
<gene>
    <name evidence="1" type="ORF">ACG0Z6_00100</name>
</gene>
<dbReference type="EMBL" id="JBIGHZ010000001">
    <property type="protein sequence ID" value="MFG6446633.1"/>
    <property type="molecule type" value="Genomic_DNA"/>
</dbReference>
<proteinExistence type="predicted"/>
<dbReference type="Pfam" id="PF11162">
    <property type="entry name" value="DUF2946"/>
    <property type="match status" value="1"/>
</dbReference>
<keyword evidence="2" id="KW-1185">Reference proteome</keyword>
<dbReference type="InterPro" id="IPR021333">
    <property type="entry name" value="DUF2946"/>
</dbReference>
<dbReference type="Proteomes" id="UP001606099">
    <property type="component" value="Unassembled WGS sequence"/>
</dbReference>
<sequence>MGWMRQPSQRPTAWTVLVTIVLWALWPTLSHLLRPVTPGISWVEVCSATGARLVALEGTDTSAPAEAKPTDPACCLLHALQSWAAPPQASGPPQAAAQALTLSHWVRPALPSLPWATAQARAPPLA</sequence>
<comment type="caution">
    <text evidence="1">The sequence shown here is derived from an EMBL/GenBank/DDBJ whole genome shotgun (WGS) entry which is preliminary data.</text>
</comment>
<name>A0ABW7FQP5_9BURK</name>
<evidence type="ECO:0000313" key="1">
    <source>
        <dbReference type="EMBL" id="MFG6446633.1"/>
    </source>
</evidence>
<organism evidence="1 2">
    <name type="scientific">Roseateles rivi</name>
    <dbReference type="NCBI Taxonomy" id="3299028"/>
    <lineage>
        <taxon>Bacteria</taxon>
        <taxon>Pseudomonadati</taxon>
        <taxon>Pseudomonadota</taxon>
        <taxon>Betaproteobacteria</taxon>
        <taxon>Burkholderiales</taxon>
        <taxon>Sphaerotilaceae</taxon>
        <taxon>Roseateles</taxon>
    </lineage>
</organism>
<protein>
    <submittedName>
        <fullName evidence="1">DUF2946 family protein</fullName>
    </submittedName>
</protein>